<dbReference type="InterPro" id="IPR008920">
    <property type="entry name" value="TF_FadR/GntR_C"/>
</dbReference>
<keyword evidence="3" id="KW-0804">Transcription</keyword>
<dbReference type="Pfam" id="PF07729">
    <property type="entry name" value="FCD"/>
    <property type="match status" value="1"/>
</dbReference>
<dbReference type="InterPro" id="IPR036388">
    <property type="entry name" value="WH-like_DNA-bd_sf"/>
</dbReference>
<dbReference type="EMBL" id="BAABLX010000079">
    <property type="protein sequence ID" value="GAA4960643.1"/>
    <property type="molecule type" value="Genomic_DNA"/>
</dbReference>
<reference evidence="6" key="1">
    <citation type="journal article" date="2019" name="Int. J. Syst. Evol. Microbiol.">
        <title>The Global Catalogue of Microorganisms (GCM) 10K type strain sequencing project: providing services to taxonomists for standard genome sequencing and annotation.</title>
        <authorList>
            <consortium name="The Broad Institute Genomics Platform"/>
            <consortium name="The Broad Institute Genome Sequencing Center for Infectious Disease"/>
            <person name="Wu L."/>
            <person name="Ma J."/>
        </authorList>
    </citation>
    <scope>NUCLEOTIDE SEQUENCE [LARGE SCALE GENOMIC DNA]</scope>
    <source>
        <strain evidence="6">JCM 19134</strain>
    </source>
</reference>
<protein>
    <submittedName>
        <fullName evidence="5">GntR family transcriptional regulator</fullName>
    </submittedName>
</protein>
<dbReference type="SUPFAM" id="SSF46785">
    <property type="entry name" value="Winged helix' DNA-binding domain"/>
    <property type="match status" value="1"/>
</dbReference>
<feature type="domain" description="HTH gntR-type" evidence="4">
    <location>
        <begin position="8"/>
        <end position="75"/>
    </location>
</feature>
<evidence type="ECO:0000256" key="1">
    <source>
        <dbReference type="ARBA" id="ARBA00023015"/>
    </source>
</evidence>
<dbReference type="InterPro" id="IPR011711">
    <property type="entry name" value="GntR_C"/>
</dbReference>
<evidence type="ECO:0000259" key="4">
    <source>
        <dbReference type="PROSITE" id="PS50949"/>
    </source>
</evidence>
<dbReference type="CDD" id="cd07377">
    <property type="entry name" value="WHTH_GntR"/>
    <property type="match status" value="1"/>
</dbReference>
<comment type="caution">
    <text evidence="5">The sequence shown here is derived from an EMBL/GenBank/DDBJ whole genome shotgun (WGS) entry which is preliminary data.</text>
</comment>
<accession>A0AAV3U9J4</accession>
<evidence type="ECO:0000256" key="2">
    <source>
        <dbReference type="ARBA" id="ARBA00023125"/>
    </source>
</evidence>
<dbReference type="Gene3D" id="1.20.120.530">
    <property type="entry name" value="GntR ligand-binding domain-like"/>
    <property type="match status" value="1"/>
</dbReference>
<dbReference type="Gene3D" id="1.10.10.10">
    <property type="entry name" value="Winged helix-like DNA-binding domain superfamily/Winged helix DNA-binding domain"/>
    <property type="match status" value="1"/>
</dbReference>
<dbReference type="PANTHER" id="PTHR43537:SF49">
    <property type="entry name" value="TRANSCRIPTIONAL REGULATORY PROTEIN"/>
    <property type="match status" value="1"/>
</dbReference>
<dbReference type="PANTHER" id="PTHR43537">
    <property type="entry name" value="TRANSCRIPTIONAL REGULATOR, GNTR FAMILY"/>
    <property type="match status" value="1"/>
</dbReference>
<dbReference type="SUPFAM" id="SSF48008">
    <property type="entry name" value="GntR ligand-binding domain-like"/>
    <property type="match status" value="1"/>
</dbReference>
<gene>
    <name evidence="5" type="ORF">GCM10025791_47520</name>
</gene>
<dbReference type="InterPro" id="IPR000524">
    <property type="entry name" value="Tscrpt_reg_HTH_GntR"/>
</dbReference>
<dbReference type="GO" id="GO:0003700">
    <property type="term" value="F:DNA-binding transcription factor activity"/>
    <property type="evidence" value="ECO:0007669"/>
    <property type="project" value="InterPro"/>
</dbReference>
<dbReference type="Pfam" id="PF00392">
    <property type="entry name" value="GntR"/>
    <property type="match status" value="1"/>
</dbReference>
<organism evidence="5 6">
    <name type="scientific">Halioxenophilus aromaticivorans</name>
    <dbReference type="NCBI Taxonomy" id="1306992"/>
    <lineage>
        <taxon>Bacteria</taxon>
        <taxon>Pseudomonadati</taxon>
        <taxon>Pseudomonadota</taxon>
        <taxon>Gammaproteobacteria</taxon>
        <taxon>Alteromonadales</taxon>
        <taxon>Alteromonadaceae</taxon>
        <taxon>Halioxenophilus</taxon>
    </lineage>
</organism>
<evidence type="ECO:0000313" key="6">
    <source>
        <dbReference type="Proteomes" id="UP001409585"/>
    </source>
</evidence>
<dbReference type="PROSITE" id="PS50949">
    <property type="entry name" value="HTH_GNTR"/>
    <property type="match status" value="1"/>
</dbReference>
<evidence type="ECO:0000313" key="5">
    <source>
        <dbReference type="EMBL" id="GAA4960643.1"/>
    </source>
</evidence>
<dbReference type="InterPro" id="IPR036390">
    <property type="entry name" value="WH_DNA-bd_sf"/>
</dbReference>
<dbReference type="RefSeq" id="WP_345427895.1">
    <property type="nucleotide sequence ID" value="NZ_AP031496.1"/>
</dbReference>
<dbReference type="AlphaFoldDB" id="A0AAV3U9J4"/>
<sequence length="219" mass="24849">MAIGATENTLGSHITETLRNAIVCGEIKPGTKLSEPKLAKEYSISRGPLREAIRRLESMKLVKYVPRGGVRVTTLELPQVIEIYHIREALEGKAAALAARNITDEGVDKLKHLLDLAQKHMATSGGAYLQADVDIDFHYQVIQSSGNQMLIHTLCEELYYLIRMYRYQAALQPSRSHNAFKEHQHLVLALEQRDEELAELIMRKHIVRARENIEKQLKS</sequence>
<keyword evidence="2" id="KW-0238">DNA-binding</keyword>
<proteinExistence type="predicted"/>
<keyword evidence="6" id="KW-1185">Reference proteome</keyword>
<dbReference type="Proteomes" id="UP001409585">
    <property type="component" value="Unassembled WGS sequence"/>
</dbReference>
<dbReference type="SMART" id="SM00345">
    <property type="entry name" value="HTH_GNTR"/>
    <property type="match status" value="1"/>
</dbReference>
<evidence type="ECO:0000256" key="3">
    <source>
        <dbReference type="ARBA" id="ARBA00023163"/>
    </source>
</evidence>
<keyword evidence="1" id="KW-0805">Transcription regulation</keyword>
<dbReference type="SMART" id="SM00895">
    <property type="entry name" value="FCD"/>
    <property type="match status" value="1"/>
</dbReference>
<name>A0AAV3U9J4_9ALTE</name>
<dbReference type="GO" id="GO:0003677">
    <property type="term" value="F:DNA binding"/>
    <property type="evidence" value="ECO:0007669"/>
    <property type="project" value="UniProtKB-KW"/>
</dbReference>